<dbReference type="AlphaFoldDB" id="A0A940WM78"/>
<protein>
    <submittedName>
        <fullName evidence="1">NRDE family protein</fullName>
    </submittedName>
</protein>
<dbReference type="PANTHER" id="PTHR17985:SF8">
    <property type="entry name" value="TRANSPORT AND GOLGI ORGANIZATION PROTEIN 2 HOMOLOG"/>
    <property type="match status" value="1"/>
</dbReference>
<proteinExistence type="predicted"/>
<dbReference type="Proteomes" id="UP000674234">
    <property type="component" value="Unassembled WGS sequence"/>
</dbReference>
<dbReference type="InterPro" id="IPR008551">
    <property type="entry name" value="TANGO2"/>
</dbReference>
<gene>
    <name evidence="1" type="ORF">JOL79_07485</name>
</gene>
<evidence type="ECO:0000313" key="1">
    <source>
        <dbReference type="EMBL" id="MBP2703641.1"/>
    </source>
</evidence>
<name>A0A940WM78_9ACTN</name>
<comment type="caution">
    <text evidence="1">The sequence shown here is derived from an EMBL/GenBank/DDBJ whole genome shotgun (WGS) entry which is preliminary data.</text>
</comment>
<keyword evidence="2" id="KW-1185">Reference proteome</keyword>
<accession>A0A940WM78</accession>
<dbReference type="PANTHER" id="PTHR17985">
    <property type="entry name" value="SER/THR-RICH PROTEIN T10 IN DGCR REGION"/>
    <property type="match status" value="1"/>
</dbReference>
<dbReference type="GO" id="GO:0007030">
    <property type="term" value="P:Golgi organization"/>
    <property type="evidence" value="ECO:0007669"/>
    <property type="project" value="TreeGrafter"/>
</dbReference>
<organism evidence="1 2">
    <name type="scientific">Microbispora oryzae</name>
    <dbReference type="NCBI Taxonomy" id="2806554"/>
    <lineage>
        <taxon>Bacteria</taxon>
        <taxon>Bacillati</taxon>
        <taxon>Actinomycetota</taxon>
        <taxon>Actinomycetes</taxon>
        <taxon>Streptosporangiales</taxon>
        <taxon>Streptosporangiaceae</taxon>
        <taxon>Microbispora</taxon>
    </lineage>
</organism>
<dbReference type="Pfam" id="PF05742">
    <property type="entry name" value="TANGO2"/>
    <property type="match status" value="1"/>
</dbReference>
<dbReference type="GO" id="GO:0009306">
    <property type="term" value="P:protein secretion"/>
    <property type="evidence" value="ECO:0007669"/>
    <property type="project" value="TreeGrafter"/>
</dbReference>
<reference evidence="1" key="1">
    <citation type="submission" date="2021-02" db="EMBL/GenBank/DDBJ databases">
        <title>Draft genome sequence of Microbispora sp. RL4-1S isolated from rice leaves in Thailand.</title>
        <authorList>
            <person name="Muangham S."/>
            <person name="Duangmal K."/>
        </authorList>
    </citation>
    <scope>NUCLEOTIDE SEQUENCE</scope>
    <source>
        <strain evidence="1">RL4-1S</strain>
    </source>
</reference>
<dbReference type="EMBL" id="JAFCNB010000003">
    <property type="protein sequence ID" value="MBP2703641.1"/>
    <property type="molecule type" value="Genomic_DNA"/>
</dbReference>
<sequence length="248" mass="27321">MCTVVVSVEPDSEVPVLLAGVRDEFVTRPWMSPGRYWPGHPEILGGRDLEAGGTWLAAHPADRRVAALLNGRGPAAPPETRRSRGELPLRAAAEGDLPPVDPRVYDPFHLLIAGLDGVRLWSWDGESLAEEKLPRGVHVLGNDGWERGDDDPRAAWFRPLFAAAPRPVWTSDCDSPERFWGEWLTLASGGGLAVDDPRALIVNRRLPDRRVYASLSVTLVALSAEGLRYDFCPRPDEPSTWHRVDTTG</sequence>
<evidence type="ECO:0000313" key="2">
    <source>
        <dbReference type="Proteomes" id="UP000674234"/>
    </source>
</evidence>